<name>A0A067KEA2_JATCU</name>
<proteinExistence type="predicted"/>
<evidence type="ECO:0000313" key="2">
    <source>
        <dbReference type="EMBL" id="KDP30174.1"/>
    </source>
</evidence>
<organism evidence="2 3">
    <name type="scientific">Jatropha curcas</name>
    <name type="common">Barbados nut</name>
    <dbReference type="NCBI Taxonomy" id="180498"/>
    <lineage>
        <taxon>Eukaryota</taxon>
        <taxon>Viridiplantae</taxon>
        <taxon>Streptophyta</taxon>
        <taxon>Embryophyta</taxon>
        <taxon>Tracheophyta</taxon>
        <taxon>Spermatophyta</taxon>
        <taxon>Magnoliopsida</taxon>
        <taxon>eudicotyledons</taxon>
        <taxon>Gunneridae</taxon>
        <taxon>Pentapetalae</taxon>
        <taxon>rosids</taxon>
        <taxon>fabids</taxon>
        <taxon>Malpighiales</taxon>
        <taxon>Euphorbiaceae</taxon>
        <taxon>Crotonoideae</taxon>
        <taxon>Jatropheae</taxon>
        <taxon>Jatropha</taxon>
    </lineage>
</organism>
<dbReference type="Proteomes" id="UP000027138">
    <property type="component" value="Unassembled WGS sequence"/>
</dbReference>
<sequence>MIESKPFKPIKPSLEDASTDPIGADKADQTELSRWPDDQIKTLQADQTELRRYRHQTNVVTDLTGADKADQTEL</sequence>
<dbReference type="AlphaFoldDB" id="A0A067KEA2"/>
<evidence type="ECO:0000313" key="3">
    <source>
        <dbReference type="Proteomes" id="UP000027138"/>
    </source>
</evidence>
<feature type="compositionally biased region" description="Basic and acidic residues" evidence="1">
    <location>
        <begin position="23"/>
        <end position="35"/>
    </location>
</feature>
<accession>A0A067KEA2</accession>
<dbReference type="EMBL" id="KK914700">
    <property type="protein sequence ID" value="KDP30174.1"/>
    <property type="molecule type" value="Genomic_DNA"/>
</dbReference>
<gene>
    <name evidence="2" type="ORF">JCGZ_18211</name>
</gene>
<protein>
    <submittedName>
        <fullName evidence="2">Uncharacterized protein</fullName>
    </submittedName>
</protein>
<reference evidence="2 3" key="1">
    <citation type="journal article" date="2014" name="PLoS ONE">
        <title>Global Analysis of Gene Expression Profiles in Physic Nut (Jatropha curcas L.) Seedlings Exposed to Salt Stress.</title>
        <authorList>
            <person name="Zhang L."/>
            <person name="Zhang C."/>
            <person name="Wu P."/>
            <person name="Chen Y."/>
            <person name="Li M."/>
            <person name="Jiang H."/>
            <person name="Wu G."/>
        </authorList>
    </citation>
    <scope>NUCLEOTIDE SEQUENCE [LARGE SCALE GENOMIC DNA]</scope>
    <source>
        <strain evidence="3">cv. GZQX0401</strain>
        <tissue evidence="2">Young leaves</tissue>
    </source>
</reference>
<keyword evidence="3" id="KW-1185">Reference proteome</keyword>
<evidence type="ECO:0000256" key="1">
    <source>
        <dbReference type="SAM" id="MobiDB-lite"/>
    </source>
</evidence>
<feature type="region of interest" description="Disordered" evidence="1">
    <location>
        <begin position="1"/>
        <end position="35"/>
    </location>
</feature>